<dbReference type="Proteomes" id="UP001064027">
    <property type="component" value="Chromosome"/>
</dbReference>
<organism evidence="1 2">
    <name type="scientific">Rossellomorea vietnamensis</name>
    <dbReference type="NCBI Taxonomy" id="218284"/>
    <lineage>
        <taxon>Bacteria</taxon>
        <taxon>Bacillati</taxon>
        <taxon>Bacillota</taxon>
        <taxon>Bacilli</taxon>
        <taxon>Bacillales</taxon>
        <taxon>Bacillaceae</taxon>
        <taxon>Rossellomorea</taxon>
    </lineage>
</organism>
<gene>
    <name evidence="1" type="ORF">N5C46_18030</name>
</gene>
<evidence type="ECO:0000313" key="1">
    <source>
        <dbReference type="EMBL" id="UXH43545.1"/>
    </source>
</evidence>
<protein>
    <submittedName>
        <fullName evidence="1">LAGLIDADG family homing endonuclease</fullName>
    </submittedName>
</protein>
<evidence type="ECO:0000313" key="2">
    <source>
        <dbReference type="Proteomes" id="UP001064027"/>
    </source>
</evidence>
<keyword evidence="1" id="KW-0378">Hydrolase</keyword>
<name>A0ACD4C4G8_9BACI</name>
<keyword evidence="1" id="KW-0540">Nuclease</keyword>
<reference evidence="1" key="1">
    <citation type="submission" date="2022-09" db="EMBL/GenBank/DDBJ databases">
        <title>Complete genome sequence of Rossellomorea vietnamensis strain RL-WG62, a newly isolated PGPR with the potential for plant salinity stress alleviation.</title>
        <authorList>
            <person name="Ren L."/>
            <person name="Wang G."/>
            <person name="Hu H."/>
        </authorList>
    </citation>
    <scope>NUCLEOTIDE SEQUENCE</scope>
    <source>
        <strain evidence="1">RL-WG62</strain>
    </source>
</reference>
<accession>A0ACD4C4G8</accession>
<keyword evidence="1" id="KW-0255">Endonuclease</keyword>
<proteinExistence type="predicted"/>
<sequence length="135" mass="16033">MEDWEAAYLAGIIDGEGSITLTRMHDKEHRRPCITVASTDYELLEYLQILTNGQITKKKNYHPDRHLNSYTLSIKAKNQVLYILKLVFPFLRVHKKKKRASWILDHYDRVTVRNGKYSTDKLKQKVTFEEEFFKL</sequence>
<dbReference type="EMBL" id="CP104558">
    <property type="protein sequence ID" value="UXH43545.1"/>
    <property type="molecule type" value="Genomic_DNA"/>
</dbReference>
<keyword evidence="2" id="KW-1185">Reference proteome</keyword>